<comment type="caution">
    <text evidence="6">The sequence shown here is derived from an EMBL/GenBank/DDBJ whole genome shotgun (WGS) entry which is preliminary data.</text>
</comment>
<reference evidence="6 7" key="1">
    <citation type="submission" date="2018-11" db="EMBL/GenBank/DDBJ databases">
        <title>Genome sequence of Apiotrichum porosum DSM 27194.</title>
        <authorList>
            <person name="Aliyu H."/>
            <person name="Gorte O."/>
            <person name="Ochsenreither K."/>
        </authorList>
    </citation>
    <scope>NUCLEOTIDE SEQUENCE [LARGE SCALE GENOMIC DNA]</scope>
    <source>
        <strain evidence="6 7">DSM 27194</strain>
    </source>
</reference>
<feature type="compositionally biased region" description="Pro residues" evidence="5">
    <location>
        <begin position="1"/>
        <end position="13"/>
    </location>
</feature>
<feature type="compositionally biased region" description="Low complexity" evidence="5">
    <location>
        <begin position="14"/>
        <end position="29"/>
    </location>
</feature>
<dbReference type="InterPro" id="IPR009072">
    <property type="entry name" value="Histone-fold"/>
</dbReference>
<feature type="compositionally biased region" description="Basic and acidic residues" evidence="5">
    <location>
        <begin position="233"/>
        <end position="245"/>
    </location>
</feature>
<dbReference type="GeneID" id="39591316"/>
<feature type="region of interest" description="Disordered" evidence="5">
    <location>
        <begin position="117"/>
        <end position="246"/>
    </location>
</feature>
<sequence>MAPAPAPIAPPPQMQVRPPVQVGGQQPVVVRPPPMAGQATPSPATPTGPAPLPQTTIAQLAAFFAATNHQALVAQAVKAGTTPPQPITQLQAQHQFLALQPQQQRQVQANFIARSRLAQQQPQAPQRPVQLQVHPSLMPGSGPPQQPPARRGSPAQPNVTGGTQQQPPQSQPPAPPAAPPRSKASKESAKRLRVEVPEVKPPPPPPPPVSHLTAIVRSAIAPRLGEQDEDAAAEARRRAGKDDGFRGSMRGEIARLMYASGDVVEPDVDSVDYVEDLVMEFVADLCRPIQPMRVTTASAHSAVPLTADVVRHRLATHSYLRKYLSRWDDMTYMSAELLASRRVAAPSHADLIESVGKQFLGLDEQEAGNAKRRANNADAGAEIDSVKRRGRPPKNPEERKKPGPKKGWKKNIDPNAPPKKRATRPYKKRDRPMSVSVAPSPTKQPPM</sequence>
<dbReference type="GO" id="GO:0006366">
    <property type="term" value="P:transcription by RNA polymerase II"/>
    <property type="evidence" value="ECO:0007669"/>
    <property type="project" value="InterPro"/>
</dbReference>
<comment type="subcellular location">
    <subcellularLocation>
        <location evidence="1">Nucleus</location>
    </subcellularLocation>
</comment>
<dbReference type="Proteomes" id="UP000279236">
    <property type="component" value="Unassembled WGS sequence"/>
</dbReference>
<evidence type="ECO:0000256" key="3">
    <source>
        <dbReference type="ARBA" id="ARBA00023163"/>
    </source>
</evidence>
<evidence type="ECO:0000313" key="6">
    <source>
        <dbReference type="EMBL" id="RSH83116.1"/>
    </source>
</evidence>
<feature type="region of interest" description="Disordered" evidence="5">
    <location>
        <begin position="367"/>
        <end position="447"/>
    </location>
</feature>
<keyword evidence="3" id="KW-0804">Transcription</keyword>
<gene>
    <name evidence="6" type="ORF">EHS24_006773</name>
</gene>
<dbReference type="SUPFAM" id="SSF47113">
    <property type="entry name" value="Histone-fold"/>
    <property type="match status" value="1"/>
</dbReference>
<evidence type="ECO:0000256" key="2">
    <source>
        <dbReference type="ARBA" id="ARBA00023015"/>
    </source>
</evidence>
<keyword evidence="7" id="KW-1185">Reference proteome</keyword>
<dbReference type="PANTHER" id="PTHR23330">
    <property type="entry name" value="P300 TRANSCRIPTIONAL COFACTOR JMY-RELATED"/>
    <property type="match status" value="1"/>
</dbReference>
<dbReference type="InterPro" id="IPR003195">
    <property type="entry name" value="TFIID_TAF13"/>
</dbReference>
<dbReference type="EMBL" id="RSCE01000004">
    <property type="protein sequence ID" value="RSH83116.1"/>
    <property type="molecule type" value="Genomic_DNA"/>
</dbReference>
<dbReference type="OrthoDB" id="10266074at2759"/>
<dbReference type="GO" id="GO:0005634">
    <property type="term" value="C:nucleus"/>
    <property type="evidence" value="ECO:0007669"/>
    <property type="project" value="UniProtKB-SubCell"/>
</dbReference>
<dbReference type="GO" id="GO:0046982">
    <property type="term" value="F:protein heterodimerization activity"/>
    <property type="evidence" value="ECO:0007669"/>
    <property type="project" value="InterPro"/>
</dbReference>
<evidence type="ECO:0000313" key="7">
    <source>
        <dbReference type="Proteomes" id="UP000279236"/>
    </source>
</evidence>
<dbReference type="Pfam" id="PF02269">
    <property type="entry name" value="TFIID-18kDa"/>
    <property type="match status" value="1"/>
</dbReference>
<feature type="compositionally biased region" description="Pro residues" evidence="5">
    <location>
        <begin position="43"/>
        <end position="52"/>
    </location>
</feature>
<organism evidence="6 7">
    <name type="scientific">Apiotrichum porosum</name>
    <dbReference type="NCBI Taxonomy" id="105984"/>
    <lineage>
        <taxon>Eukaryota</taxon>
        <taxon>Fungi</taxon>
        <taxon>Dikarya</taxon>
        <taxon>Basidiomycota</taxon>
        <taxon>Agaricomycotina</taxon>
        <taxon>Tremellomycetes</taxon>
        <taxon>Trichosporonales</taxon>
        <taxon>Trichosporonaceae</taxon>
        <taxon>Apiotrichum</taxon>
    </lineage>
</organism>
<dbReference type="AlphaFoldDB" id="A0A427XW36"/>
<proteinExistence type="predicted"/>
<name>A0A427XW36_9TREE</name>
<feature type="compositionally biased region" description="Low complexity" evidence="5">
    <location>
        <begin position="117"/>
        <end position="133"/>
    </location>
</feature>
<evidence type="ECO:0000256" key="1">
    <source>
        <dbReference type="ARBA" id="ARBA00004123"/>
    </source>
</evidence>
<evidence type="ECO:0000256" key="5">
    <source>
        <dbReference type="SAM" id="MobiDB-lite"/>
    </source>
</evidence>
<evidence type="ECO:0000256" key="4">
    <source>
        <dbReference type="ARBA" id="ARBA00023242"/>
    </source>
</evidence>
<dbReference type="PANTHER" id="PTHR23330:SF9">
    <property type="entry name" value="PROLINE-RICH PROTEIN 11"/>
    <property type="match status" value="1"/>
</dbReference>
<feature type="compositionally biased region" description="Pro residues" evidence="5">
    <location>
        <begin position="169"/>
        <end position="179"/>
    </location>
</feature>
<feature type="compositionally biased region" description="Basic residues" evidence="5">
    <location>
        <begin position="418"/>
        <end position="430"/>
    </location>
</feature>
<feature type="compositionally biased region" description="Pro residues" evidence="5">
    <location>
        <begin position="199"/>
        <end position="209"/>
    </location>
</feature>
<keyword evidence="2" id="KW-0805">Transcription regulation</keyword>
<protein>
    <submittedName>
        <fullName evidence="6">Uncharacterized protein</fullName>
    </submittedName>
</protein>
<accession>A0A427XW36</accession>
<dbReference type="Gene3D" id="1.10.20.10">
    <property type="entry name" value="Histone, subunit A"/>
    <property type="match status" value="1"/>
</dbReference>
<feature type="region of interest" description="Disordered" evidence="5">
    <location>
        <begin position="1"/>
        <end position="53"/>
    </location>
</feature>
<feature type="compositionally biased region" description="Basic and acidic residues" evidence="5">
    <location>
        <begin position="184"/>
        <end position="198"/>
    </location>
</feature>
<keyword evidence="4" id="KW-0539">Nucleus</keyword>
<dbReference type="RefSeq" id="XP_028477068.1">
    <property type="nucleotide sequence ID" value="XM_028622176.1"/>
</dbReference>